<dbReference type="PANTHER" id="PTHR11455">
    <property type="entry name" value="CRYPTOCHROME"/>
    <property type="match status" value="1"/>
</dbReference>
<dbReference type="GO" id="GO:0003904">
    <property type="term" value="F:deoxyribodipyrimidine photo-lyase activity"/>
    <property type="evidence" value="ECO:0007669"/>
    <property type="project" value="TreeGrafter"/>
</dbReference>
<dbReference type="GO" id="GO:0003677">
    <property type="term" value="F:DNA binding"/>
    <property type="evidence" value="ECO:0007669"/>
    <property type="project" value="TreeGrafter"/>
</dbReference>
<dbReference type="InterPro" id="IPR002081">
    <property type="entry name" value="Cryptochrome/DNA_photolyase_1"/>
</dbReference>
<evidence type="ECO:0000259" key="4">
    <source>
        <dbReference type="Pfam" id="PF03441"/>
    </source>
</evidence>
<evidence type="ECO:0000313" key="6">
    <source>
        <dbReference type="Proteomes" id="UP000238392"/>
    </source>
</evidence>
<evidence type="ECO:0000256" key="3">
    <source>
        <dbReference type="PIRSR" id="PIRSR602081-1"/>
    </source>
</evidence>
<organism evidence="5 6">
    <name type="scientific">Donghicola tyrosinivorans</name>
    <dbReference type="NCBI Taxonomy" id="1652492"/>
    <lineage>
        <taxon>Bacteria</taxon>
        <taxon>Pseudomonadati</taxon>
        <taxon>Pseudomonadota</taxon>
        <taxon>Alphaproteobacteria</taxon>
        <taxon>Rhodobacterales</taxon>
        <taxon>Roseobacteraceae</taxon>
        <taxon>Donghicola</taxon>
    </lineage>
</organism>
<dbReference type="Proteomes" id="UP000238392">
    <property type="component" value="Unassembled WGS sequence"/>
</dbReference>
<gene>
    <name evidence="5" type="ORF">CLV74_11141</name>
</gene>
<keyword evidence="5" id="KW-0456">Lyase</keyword>
<keyword evidence="2 3" id="KW-0274">FAD</keyword>
<feature type="binding site" evidence="3">
    <location>
        <position position="31"/>
    </location>
    <ligand>
        <name>FAD</name>
        <dbReference type="ChEBI" id="CHEBI:57692"/>
    </ligand>
</feature>
<feature type="binding site" evidence="3">
    <location>
        <position position="81"/>
    </location>
    <ligand>
        <name>FAD</name>
        <dbReference type="ChEBI" id="CHEBI:57692"/>
    </ligand>
</feature>
<feature type="domain" description="Cryptochrome/DNA photolyase FAD-binding" evidence="4">
    <location>
        <begin position="81"/>
        <end position="209"/>
    </location>
</feature>
<dbReference type="GO" id="GO:0009416">
    <property type="term" value="P:response to light stimulus"/>
    <property type="evidence" value="ECO:0007669"/>
    <property type="project" value="TreeGrafter"/>
</dbReference>
<proteinExistence type="predicted"/>
<comment type="caution">
    <text evidence="5">The sequence shown here is derived from an EMBL/GenBank/DDBJ whole genome shotgun (WGS) entry which is preliminary data.</text>
</comment>
<evidence type="ECO:0000256" key="2">
    <source>
        <dbReference type="ARBA" id="ARBA00022827"/>
    </source>
</evidence>
<evidence type="ECO:0000313" key="5">
    <source>
        <dbReference type="EMBL" id="PRY86811.1"/>
    </source>
</evidence>
<dbReference type="Gene3D" id="1.25.40.80">
    <property type="match status" value="1"/>
</dbReference>
<dbReference type="InterPro" id="IPR005101">
    <property type="entry name" value="Cryptochr/Photolyase_FAD-bd"/>
</dbReference>
<dbReference type="AlphaFoldDB" id="A0A2T0WJC8"/>
<keyword evidence="6" id="KW-1185">Reference proteome</keyword>
<dbReference type="PANTHER" id="PTHR11455:SF9">
    <property type="entry name" value="CRYPTOCHROME CIRCADIAN CLOCK 5 ISOFORM X1"/>
    <property type="match status" value="1"/>
</dbReference>
<dbReference type="InterPro" id="IPR036134">
    <property type="entry name" value="Crypto/Photolyase_FAD-like_sf"/>
</dbReference>
<dbReference type="EMBL" id="PVTQ01000011">
    <property type="protein sequence ID" value="PRY86811.1"/>
    <property type="molecule type" value="Genomic_DNA"/>
</dbReference>
<keyword evidence="1 3" id="KW-0285">Flavoprotein</keyword>
<sequence>MIGTLQQNAVPDRNNALTVLQAFLPKAGENYAQLRNFDRGAGLDSCTVSTLSPFIRRRILTEEEVLRATLGLHSPRAAGKFIQEVFWRSYWKGWLELRPTVWRDYRQEVDRQLNRIQSEGGLRQMWQDACAGDTGIACFDAWARELAQTGYLHNHARMWFASIWVFTLGLPWALGADFFLRHLRDGDPASNTLSWRWVAGLHTQGKHYVASAQNIAKFTEGRFFPSGQLAQDPAPLPWQASPAPRVLPPTLSVQTGLRTGLLVHDEDVALDQALNACPEPVAVGRMNSAANLSPLIVAPMVTNWAEGAITHALAAYPQLASATALMPDIIAEWAKSKGLEQIVTPYAPTGPVAEAFAAALPTLEAAGIRLCQIRRTYDSRAWPFATHGFFRFKDQIPALLAALDGSDHSAA</sequence>
<dbReference type="Pfam" id="PF03441">
    <property type="entry name" value="FAD_binding_7"/>
    <property type="match status" value="1"/>
</dbReference>
<dbReference type="Gene3D" id="1.10.579.10">
    <property type="entry name" value="DNA Cyclobutane Dipyrimidine Photolyase, subunit A, domain 3"/>
    <property type="match status" value="1"/>
</dbReference>
<feature type="binding site" evidence="3">
    <location>
        <begin position="185"/>
        <end position="187"/>
    </location>
    <ligand>
        <name>FAD</name>
        <dbReference type="ChEBI" id="CHEBI:57692"/>
    </ligand>
</feature>
<dbReference type="SUPFAM" id="SSF48173">
    <property type="entry name" value="Cryptochrome/photolyase FAD-binding domain"/>
    <property type="match status" value="1"/>
</dbReference>
<reference evidence="5 6" key="1">
    <citation type="submission" date="2018-03" db="EMBL/GenBank/DDBJ databases">
        <title>Genomic Encyclopedia of Archaeal and Bacterial Type Strains, Phase II (KMG-II): from individual species to whole genera.</title>
        <authorList>
            <person name="Goeker M."/>
        </authorList>
    </citation>
    <scope>NUCLEOTIDE SEQUENCE [LARGE SCALE GENOMIC DNA]</scope>
    <source>
        <strain evidence="5 6">DSM 100212</strain>
    </source>
</reference>
<protein>
    <submittedName>
        <fullName evidence="5">Deoxyribodipyrimidine photo-lyase</fullName>
    </submittedName>
</protein>
<accession>A0A2T0WJC8</accession>
<evidence type="ECO:0000256" key="1">
    <source>
        <dbReference type="ARBA" id="ARBA00022630"/>
    </source>
</evidence>
<dbReference type="GO" id="GO:0071949">
    <property type="term" value="F:FAD binding"/>
    <property type="evidence" value="ECO:0007669"/>
    <property type="project" value="TreeGrafter"/>
</dbReference>
<dbReference type="OrthoDB" id="9772484at2"/>
<name>A0A2T0WJC8_9RHOB</name>
<comment type="cofactor">
    <cofactor evidence="3">
        <name>FAD</name>
        <dbReference type="ChEBI" id="CHEBI:57692"/>
    </cofactor>
    <text evidence="3">Binds 1 FAD per subunit.</text>
</comment>